<dbReference type="GO" id="GO:0016805">
    <property type="term" value="F:dipeptidase activity"/>
    <property type="evidence" value="ECO:0007669"/>
    <property type="project" value="TreeGrafter"/>
</dbReference>
<protein>
    <submittedName>
        <fullName evidence="2">Aminobenzoyl-glutamate utilization protein B</fullName>
    </submittedName>
</protein>
<dbReference type="SUPFAM" id="SSF55031">
    <property type="entry name" value="Bacterial exopeptidase dimerisation domain"/>
    <property type="match status" value="1"/>
</dbReference>
<dbReference type="Pfam" id="PF01546">
    <property type="entry name" value="Peptidase_M20"/>
    <property type="match status" value="1"/>
</dbReference>
<evidence type="ECO:0000313" key="2">
    <source>
        <dbReference type="EMBL" id="AEF84580.1"/>
    </source>
</evidence>
<dbReference type="AlphaFoldDB" id="F5YRE9"/>
<dbReference type="NCBIfam" id="TIGR01891">
    <property type="entry name" value="amidohydrolases"/>
    <property type="match status" value="1"/>
</dbReference>
<dbReference type="KEGG" id="tpi:TREPR_1284"/>
<dbReference type="InterPro" id="IPR036264">
    <property type="entry name" value="Bact_exopeptidase_dim_dom"/>
</dbReference>
<evidence type="ECO:0000313" key="3">
    <source>
        <dbReference type="Proteomes" id="UP000009223"/>
    </source>
</evidence>
<dbReference type="InterPro" id="IPR002933">
    <property type="entry name" value="Peptidase_M20"/>
</dbReference>
<dbReference type="PANTHER" id="PTHR30575">
    <property type="entry name" value="PEPTIDASE M20"/>
    <property type="match status" value="1"/>
</dbReference>
<dbReference type="InterPro" id="IPR052030">
    <property type="entry name" value="Peptidase_M20/M20A_hydrolases"/>
</dbReference>
<keyword evidence="1" id="KW-0378">Hydrolase</keyword>
<dbReference type="FunFam" id="3.30.70.360:FF:000004">
    <property type="entry name" value="Peptidase M20 domain-containing protein 2"/>
    <property type="match status" value="1"/>
</dbReference>
<dbReference type="GO" id="GO:0046657">
    <property type="term" value="P:folic acid catabolic process"/>
    <property type="evidence" value="ECO:0007669"/>
    <property type="project" value="TreeGrafter"/>
</dbReference>
<dbReference type="RefSeq" id="WP_015708797.1">
    <property type="nucleotide sequence ID" value="NC_015578.1"/>
</dbReference>
<dbReference type="SUPFAM" id="SSF53187">
    <property type="entry name" value="Zn-dependent exopeptidases"/>
    <property type="match status" value="1"/>
</dbReference>
<reference evidence="2 3" key="2">
    <citation type="journal article" date="2011" name="ISME J.">
        <title>RNA-seq reveals cooperative metabolic interactions between two termite-gut spirochete species in co-culture.</title>
        <authorList>
            <person name="Rosenthal A.Z."/>
            <person name="Matson E.G."/>
            <person name="Eldar A."/>
            <person name="Leadbetter J.R."/>
        </authorList>
    </citation>
    <scope>NUCLEOTIDE SEQUENCE [LARGE SCALE GENOMIC DNA]</scope>
    <source>
        <strain evidence="3">ATCC BAA-887 / DSM 12427 / ZAS-2</strain>
    </source>
</reference>
<proteinExistence type="predicted"/>
<organism evidence="2 3">
    <name type="scientific">Treponema primitia (strain ATCC BAA-887 / DSM 12427 / ZAS-2)</name>
    <dbReference type="NCBI Taxonomy" id="545694"/>
    <lineage>
        <taxon>Bacteria</taxon>
        <taxon>Pseudomonadati</taxon>
        <taxon>Spirochaetota</taxon>
        <taxon>Spirochaetia</taxon>
        <taxon>Spirochaetales</taxon>
        <taxon>Treponemataceae</taxon>
        <taxon>Treponema</taxon>
    </lineage>
</organism>
<dbReference type="HOGENOM" id="CLU_031812_0_1_12"/>
<sequence>MGDKKRLVELIDGKKEIFAKLNDRIWEFAEIRFSLKQSADALCEVFEKEGFAIERGVAGMAHAFIATYGKGNPVIGILGEYDALAGMDQVAGIAEKKSLKPGTPGHGCGHAALGAGAAAAAVGIKDYMKEKGLAGTIKYYGCPAEESGSGKAYLARAGAFNGLDSVLTWHPMMENALMGVSTLANYQIFFSFKGRSAHAAMSPDQGRSALDAAELMNVGVNYLREHVIQEARIHYAYTDVGGGAPNVVQASAELLYFIRAPRQSQVQEIYERVVDIAKGAALMTGTTMNIRWDSACANVLVNEVLSKALYSNMQWLGPNNYTKEEIAFAKTLVDSLDESSKKGIPAKAARTFFDRSPEDLAKIAAKPLIDDIAPYAFTDKAIPASSDVGDASWHAPTAQFTTACYPHGTVSHSWQVVSTGQSSMVHKGLDQAGKIIALTALDLLENPKMIEDAKAEFKRRLGGEEYHCPIPAEVMPEA</sequence>
<dbReference type="EMBL" id="CP001843">
    <property type="protein sequence ID" value="AEF84580.1"/>
    <property type="molecule type" value="Genomic_DNA"/>
</dbReference>
<evidence type="ECO:0000256" key="1">
    <source>
        <dbReference type="ARBA" id="ARBA00022801"/>
    </source>
</evidence>
<dbReference type="InterPro" id="IPR017145">
    <property type="entry name" value="Aminobenzoyl-glu_utiliz_pB"/>
</dbReference>
<dbReference type="PANTHER" id="PTHR30575:SF0">
    <property type="entry name" value="XAA-ARG DIPEPTIDASE"/>
    <property type="match status" value="1"/>
</dbReference>
<gene>
    <name evidence="2" type="ordered locus">TREPR_1284</name>
</gene>
<accession>F5YRE9</accession>
<reference evidence="3" key="1">
    <citation type="submission" date="2009-12" db="EMBL/GenBank/DDBJ databases">
        <title>Complete sequence of Treponema primitia strain ZAS-2.</title>
        <authorList>
            <person name="Tetu S.G."/>
            <person name="Matson E."/>
            <person name="Ren Q."/>
            <person name="Seshadri R."/>
            <person name="Elbourne L."/>
            <person name="Hassan K.A."/>
            <person name="Durkin A."/>
            <person name="Radune D."/>
            <person name="Mohamoud Y."/>
            <person name="Shay R."/>
            <person name="Jin S."/>
            <person name="Zhang X."/>
            <person name="Lucey K."/>
            <person name="Ballor N.R."/>
            <person name="Ottesen E."/>
            <person name="Rosenthal R."/>
            <person name="Allen A."/>
            <person name="Leadbetter J.R."/>
            <person name="Paulsen I.T."/>
        </authorList>
    </citation>
    <scope>NUCLEOTIDE SEQUENCE [LARGE SCALE GENOMIC DNA]</scope>
    <source>
        <strain evidence="3">ATCC BAA-887 / DSM 12427 / ZAS-2</strain>
    </source>
</reference>
<dbReference type="Gene3D" id="3.40.630.10">
    <property type="entry name" value="Zn peptidases"/>
    <property type="match status" value="2"/>
</dbReference>
<name>F5YRE9_TREPZ</name>
<dbReference type="GO" id="GO:0071713">
    <property type="term" value="F:para-aminobenzoyl-glutamate hydrolase activity"/>
    <property type="evidence" value="ECO:0007669"/>
    <property type="project" value="TreeGrafter"/>
</dbReference>
<dbReference type="eggNOG" id="COG1473">
    <property type="taxonomic scope" value="Bacteria"/>
</dbReference>
<dbReference type="InterPro" id="IPR017439">
    <property type="entry name" value="Amidohydrolase"/>
</dbReference>
<dbReference type="Proteomes" id="UP000009223">
    <property type="component" value="Chromosome"/>
</dbReference>
<dbReference type="OrthoDB" id="9781032at2"/>
<dbReference type="STRING" id="545694.TREPR_1284"/>
<dbReference type="GO" id="GO:0005737">
    <property type="term" value="C:cytoplasm"/>
    <property type="evidence" value="ECO:0007669"/>
    <property type="project" value="TreeGrafter"/>
</dbReference>
<dbReference type="Gene3D" id="3.30.70.360">
    <property type="match status" value="1"/>
</dbReference>
<keyword evidence="3" id="KW-1185">Reference proteome</keyword>
<dbReference type="PIRSF" id="PIRSF037227">
    <property type="entry name" value="Aminobenzoyl-glu_utiliz_pB"/>
    <property type="match status" value="1"/>
</dbReference>